<dbReference type="RefSeq" id="WP_091984772.1">
    <property type="nucleotide sequence ID" value="NZ_FOYV01000001.1"/>
</dbReference>
<name>A0A1I6G7I0_9GAMM</name>
<keyword evidence="3" id="KW-1185">Reference proteome</keyword>
<dbReference type="AlphaFoldDB" id="A0A1I6G7I0"/>
<proteinExistence type="predicted"/>
<evidence type="ECO:0000313" key="3">
    <source>
        <dbReference type="Proteomes" id="UP000199290"/>
    </source>
</evidence>
<keyword evidence="1" id="KW-0812">Transmembrane</keyword>
<dbReference type="OrthoDB" id="9830799at2"/>
<evidence type="ECO:0000313" key="2">
    <source>
        <dbReference type="EMBL" id="SFR38007.1"/>
    </source>
</evidence>
<dbReference type="STRING" id="375760.SAMN04488073_0112"/>
<keyword evidence="1" id="KW-0472">Membrane</keyword>
<dbReference type="EMBL" id="FOYV01000001">
    <property type="protein sequence ID" value="SFR38007.1"/>
    <property type="molecule type" value="Genomic_DNA"/>
</dbReference>
<gene>
    <name evidence="2" type="ORF">SAMN04488073_0112</name>
</gene>
<accession>A0A1I6G7I0</accession>
<protein>
    <submittedName>
        <fullName evidence="2">Uncharacterized protein</fullName>
    </submittedName>
</protein>
<organism evidence="2 3">
    <name type="scientific">Marinobacter gudaonensis</name>
    <dbReference type="NCBI Taxonomy" id="375760"/>
    <lineage>
        <taxon>Bacteria</taxon>
        <taxon>Pseudomonadati</taxon>
        <taxon>Pseudomonadota</taxon>
        <taxon>Gammaproteobacteria</taxon>
        <taxon>Pseudomonadales</taxon>
        <taxon>Marinobacteraceae</taxon>
        <taxon>Marinobacter</taxon>
    </lineage>
</organism>
<reference evidence="3" key="1">
    <citation type="submission" date="2016-10" db="EMBL/GenBank/DDBJ databases">
        <authorList>
            <person name="Varghese N."/>
            <person name="Submissions S."/>
        </authorList>
    </citation>
    <scope>NUCLEOTIDE SEQUENCE [LARGE SCALE GENOMIC DNA]</scope>
    <source>
        <strain evidence="3">CGMCC 1.6294</strain>
    </source>
</reference>
<dbReference type="Proteomes" id="UP000199290">
    <property type="component" value="Unassembled WGS sequence"/>
</dbReference>
<evidence type="ECO:0000256" key="1">
    <source>
        <dbReference type="SAM" id="Phobius"/>
    </source>
</evidence>
<sequence length="170" mass="18814">MAIEFIEIAVPVISSVVTVIFVFYIKGFLSDRSAYSKLRKKLENVAGKNATIVYPGAGDIGGTLYKIIEIGKEGITIENPVHKIFLPVSQVLRLPMVLPVDDYKTIKEDYEKEQLEKVSGALFEPLFEKLEESFEQNVTQPGSEIGASIEVKVINILEEKGLLIAAPSEK</sequence>
<feature type="transmembrane region" description="Helical" evidence="1">
    <location>
        <begin position="6"/>
        <end position="29"/>
    </location>
</feature>
<keyword evidence="1" id="KW-1133">Transmembrane helix</keyword>